<dbReference type="EMBL" id="BQNB010019932">
    <property type="protein sequence ID" value="GJT90552.1"/>
    <property type="molecule type" value="Genomic_DNA"/>
</dbReference>
<feature type="transmembrane region" description="Helical" evidence="7">
    <location>
        <begin position="450"/>
        <end position="469"/>
    </location>
</feature>
<evidence type="ECO:0000256" key="4">
    <source>
        <dbReference type="ARBA" id="ARBA00022989"/>
    </source>
</evidence>
<evidence type="ECO:0000256" key="7">
    <source>
        <dbReference type="SAM" id="Phobius"/>
    </source>
</evidence>
<proteinExistence type="inferred from homology"/>
<reference evidence="8" key="1">
    <citation type="journal article" date="2022" name="Int. J. Mol. Sci.">
        <title>Draft Genome of Tanacetum Coccineum: Genomic Comparison of Closely Related Tanacetum-Family Plants.</title>
        <authorList>
            <person name="Yamashiro T."/>
            <person name="Shiraishi A."/>
            <person name="Nakayama K."/>
            <person name="Satake H."/>
        </authorList>
    </citation>
    <scope>NUCLEOTIDE SEQUENCE</scope>
</reference>
<feature type="transmembrane region" description="Helical" evidence="7">
    <location>
        <begin position="367"/>
        <end position="393"/>
    </location>
</feature>
<dbReference type="Proteomes" id="UP001151760">
    <property type="component" value="Unassembled WGS sequence"/>
</dbReference>
<feature type="transmembrane region" description="Helical" evidence="7">
    <location>
        <begin position="244"/>
        <end position="264"/>
    </location>
</feature>
<dbReference type="Pfam" id="PF00854">
    <property type="entry name" value="PTR2"/>
    <property type="match status" value="1"/>
</dbReference>
<evidence type="ECO:0000256" key="5">
    <source>
        <dbReference type="ARBA" id="ARBA00023136"/>
    </source>
</evidence>
<evidence type="ECO:0000256" key="3">
    <source>
        <dbReference type="ARBA" id="ARBA00022692"/>
    </source>
</evidence>
<sequence length="485" mass="54087">MPLLGGFIADSYAGRFRMILFSSTIYLMGLGILTMSQFIPTLKPCGVSNTRCVNPTKIHELAFFIGIYFLSIGTGGHKPSLESFGADQFDDNNFEERKGKMSFFNWWNAVLCCSLLLGVTVLTYVEDNSGWGTANLILTVTMFVTITIFYLGKPFYRYRAPQGSPLTPVLQVFVAAMIKRNLPYPSSQDSFYEPESPQRRLLCHTSKLKFLDKACIVIDNEITEGKKPSPWKLTTVTKVEETKLLVNIAPIWLASLLYGVFLAQGATFGVKQSSTMDRKMGTNFTIPAASIQVIFAIGMLFCVICYDKIITPIIRRITGNERGIPILQRVGVGMFLSILIMIVAALVEKQRVITAEKEKNKVLSMSAFWLAPQYFIMGIADAFTLVGLQEFFYGQVPDSMRSIGIALYLSVIGVGSFLSSFLITVVNQVTEKTGNRWIGKDLSSSRLDKFYWLLAAINGLNFGIYVLLAKRYSYKNVLKNVAVTS</sequence>
<gene>
    <name evidence="8" type="ORF">Tco_1079397</name>
</gene>
<comment type="caution">
    <text evidence="8">The sequence shown here is derived from an EMBL/GenBank/DDBJ whole genome shotgun (WGS) entry which is preliminary data.</text>
</comment>
<feature type="transmembrane region" description="Helical" evidence="7">
    <location>
        <begin position="106"/>
        <end position="125"/>
    </location>
</feature>
<evidence type="ECO:0000256" key="6">
    <source>
        <dbReference type="ARBA" id="ARBA00044504"/>
    </source>
</evidence>
<dbReference type="PANTHER" id="PTHR11654">
    <property type="entry name" value="OLIGOPEPTIDE TRANSPORTER-RELATED"/>
    <property type="match status" value="1"/>
</dbReference>
<keyword evidence="9" id="KW-1185">Reference proteome</keyword>
<evidence type="ECO:0000256" key="1">
    <source>
        <dbReference type="ARBA" id="ARBA00004141"/>
    </source>
</evidence>
<evidence type="ECO:0000313" key="8">
    <source>
        <dbReference type="EMBL" id="GJT90552.1"/>
    </source>
</evidence>
<dbReference type="SUPFAM" id="SSF103473">
    <property type="entry name" value="MFS general substrate transporter"/>
    <property type="match status" value="1"/>
</dbReference>
<feature type="transmembrane region" description="Helical" evidence="7">
    <location>
        <begin position="12"/>
        <end position="33"/>
    </location>
</feature>
<keyword evidence="3 7" id="KW-0812">Transmembrane</keyword>
<comment type="subcellular location">
    <subcellularLocation>
        <location evidence="1">Membrane</location>
        <topology evidence="1">Multi-pass membrane protein</topology>
    </subcellularLocation>
</comment>
<keyword evidence="4 7" id="KW-1133">Transmembrane helix</keyword>
<dbReference type="InterPro" id="IPR000109">
    <property type="entry name" value="POT_fam"/>
</dbReference>
<feature type="transmembrane region" description="Helical" evidence="7">
    <location>
        <begin position="405"/>
        <end position="430"/>
    </location>
</feature>
<dbReference type="Gene3D" id="1.20.1250.20">
    <property type="entry name" value="MFS general substrate transporter like domains"/>
    <property type="match status" value="1"/>
</dbReference>
<protein>
    <submittedName>
        <fullName evidence="8">NRT1/ PTR family 5.6-like protein</fullName>
    </submittedName>
</protein>
<dbReference type="InterPro" id="IPR036259">
    <property type="entry name" value="MFS_trans_sf"/>
</dbReference>
<feature type="transmembrane region" description="Helical" evidence="7">
    <location>
        <begin position="326"/>
        <end position="347"/>
    </location>
</feature>
<reference evidence="8" key="2">
    <citation type="submission" date="2022-01" db="EMBL/GenBank/DDBJ databases">
        <authorList>
            <person name="Yamashiro T."/>
            <person name="Shiraishi A."/>
            <person name="Satake H."/>
            <person name="Nakayama K."/>
        </authorList>
    </citation>
    <scope>NUCLEOTIDE SEQUENCE</scope>
</reference>
<comment type="similarity">
    <text evidence="2">Belongs to the major facilitator superfamily. Proton-dependent oligopeptide transporter (POT/PTR) (TC 2.A.17) family.</text>
</comment>
<name>A0ABQ5HTE8_9ASTR</name>
<evidence type="ECO:0000256" key="2">
    <source>
        <dbReference type="ARBA" id="ARBA00005982"/>
    </source>
</evidence>
<accession>A0ABQ5HTE8</accession>
<comment type="similarity">
    <text evidence="6">Belongs to the major facilitator superfamily. Phosphate:H(+) symporter (TC 2.A.1.9) family.</text>
</comment>
<feature type="transmembrane region" description="Helical" evidence="7">
    <location>
        <begin position="284"/>
        <end position="306"/>
    </location>
</feature>
<keyword evidence="5 7" id="KW-0472">Membrane</keyword>
<organism evidence="8 9">
    <name type="scientific">Tanacetum coccineum</name>
    <dbReference type="NCBI Taxonomy" id="301880"/>
    <lineage>
        <taxon>Eukaryota</taxon>
        <taxon>Viridiplantae</taxon>
        <taxon>Streptophyta</taxon>
        <taxon>Embryophyta</taxon>
        <taxon>Tracheophyta</taxon>
        <taxon>Spermatophyta</taxon>
        <taxon>Magnoliopsida</taxon>
        <taxon>eudicotyledons</taxon>
        <taxon>Gunneridae</taxon>
        <taxon>Pentapetalae</taxon>
        <taxon>asterids</taxon>
        <taxon>campanulids</taxon>
        <taxon>Asterales</taxon>
        <taxon>Asteraceae</taxon>
        <taxon>Asteroideae</taxon>
        <taxon>Anthemideae</taxon>
        <taxon>Anthemidinae</taxon>
        <taxon>Tanacetum</taxon>
    </lineage>
</organism>
<feature type="transmembrane region" description="Helical" evidence="7">
    <location>
        <begin position="131"/>
        <end position="152"/>
    </location>
</feature>
<evidence type="ECO:0000313" key="9">
    <source>
        <dbReference type="Proteomes" id="UP001151760"/>
    </source>
</evidence>